<name>A0AAJ0JM06_STACA</name>
<protein>
    <submittedName>
        <fullName evidence="1">Holliday junction resolvase</fullName>
    </submittedName>
</protein>
<reference evidence="1 2" key="1">
    <citation type="submission" date="2015-03" db="EMBL/GenBank/DDBJ databases">
        <title>Draft Genome Sequence of S. carnosus subsp. utilis LTH 7013, Isolated from South Tirolean Ham.</title>
        <authorList>
            <person name="Mueller A."/>
            <person name="Huptas C."/>
            <person name="Wenning M."/>
            <person name="Weiss A."/>
            <person name="Schmidt H."/>
        </authorList>
    </citation>
    <scope>NUCLEOTIDE SEQUENCE [LARGE SCALE GENOMIC DNA]</scope>
    <source>
        <strain evidence="1 2">LTH7013</strain>
    </source>
</reference>
<accession>A0AAJ0JM06</accession>
<organism evidence="1 2">
    <name type="scientific">Staphylococcus carnosus</name>
    <dbReference type="NCBI Taxonomy" id="1281"/>
    <lineage>
        <taxon>Bacteria</taxon>
        <taxon>Bacillati</taxon>
        <taxon>Bacillota</taxon>
        <taxon>Bacilli</taxon>
        <taxon>Bacillales</taxon>
        <taxon>Staphylococcaceae</taxon>
        <taxon>Staphylococcus</taxon>
    </lineage>
</organism>
<dbReference type="Gene3D" id="3.30.1330.70">
    <property type="entry name" value="Holliday junction resolvase RusA"/>
    <property type="match status" value="1"/>
</dbReference>
<proteinExistence type="predicted"/>
<sequence length="135" mass="15875">MELEINFNETHKAPIGSPRPRFSMRGKYVQTYMPKTYTDHKRFIQKQMPKLMMEGNLIVTLQFLFIPPLSWSNKKRLAMVGQYKRTKPDIDNLIKTVLDAANNHLWQDDNQIVEVKSFKKYGGTPKIIMKVEMVE</sequence>
<evidence type="ECO:0000313" key="1">
    <source>
        <dbReference type="EMBL" id="KKB24245.1"/>
    </source>
</evidence>
<dbReference type="GO" id="GO:0000287">
    <property type="term" value="F:magnesium ion binding"/>
    <property type="evidence" value="ECO:0007669"/>
    <property type="project" value="InterPro"/>
</dbReference>
<dbReference type="SUPFAM" id="SSF103084">
    <property type="entry name" value="Holliday junction resolvase RusA"/>
    <property type="match status" value="1"/>
</dbReference>
<comment type="caution">
    <text evidence="1">The sequence shown here is derived from an EMBL/GenBank/DDBJ whole genome shotgun (WGS) entry which is preliminary data.</text>
</comment>
<dbReference type="AlphaFoldDB" id="A0AAJ0JM06"/>
<evidence type="ECO:0000313" key="2">
    <source>
        <dbReference type="Proteomes" id="UP000033530"/>
    </source>
</evidence>
<dbReference type="InterPro" id="IPR008822">
    <property type="entry name" value="Endonuclease_RusA-like"/>
</dbReference>
<gene>
    <name evidence="1" type="ORF">VV61_12810</name>
</gene>
<dbReference type="RefSeq" id="WP_046100673.1">
    <property type="nucleotide sequence ID" value="NZ_CP015552.1"/>
</dbReference>
<dbReference type="InterPro" id="IPR036614">
    <property type="entry name" value="RusA-like_sf"/>
</dbReference>
<dbReference type="EMBL" id="LAIU01000016">
    <property type="protein sequence ID" value="KKB24245.1"/>
    <property type="molecule type" value="Genomic_DNA"/>
</dbReference>
<dbReference type="Proteomes" id="UP000033530">
    <property type="component" value="Unassembled WGS sequence"/>
</dbReference>
<dbReference type="GO" id="GO:0006310">
    <property type="term" value="P:DNA recombination"/>
    <property type="evidence" value="ECO:0007669"/>
    <property type="project" value="InterPro"/>
</dbReference>
<dbReference type="GO" id="GO:0006281">
    <property type="term" value="P:DNA repair"/>
    <property type="evidence" value="ECO:0007669"/>
    <property type="project" value="InterPro"/>
</dbReference>
<dbReference type="Pfam" id="PF05866">
    <property type="entry name" value="RusA"/>
    <property type="match status" value="1"/>
</dbReference>